<name>A0A453BVD2_AEGTS</name>
<proteinExistence type="predicted"/>
<sequence length="66" mass="7400">MTAVKQEEVDTTSDTSGDQLPMVILKNILMIDQSFFITYACKLINYVIKQILSGSSRCSVCYSLML</sequence>
<organism evidence="1 2">
    <name type="scientific">Aegilops tauschii subsp. strangulata</name>
    <name type="common">Goatgrass</name>
    <dbReference type="NCBI Taxonomy" id="200361"/>
    <lineage>
        <taxon>Eukaryota</taxon>
        <taxon>Viridiplantae</taxon>
        <taxon>Streptophyta</taxon>
        <taxon>Embryophyta</taxon>
        <taxon>Tracheophyta</taxon>
        <taxon>Spermatophyta</taxon>
        <taxon>Magnoliopsida</taxon>
        <taxon>Liliopsida</taxon>
        <taxon>Poales</taxon>
        <taxon>Poaceae</taxon>
        <taxon>BOP clade</taxon>
        <taxon>Pooideae</taxon>
        <taxon>Triticodae</taxon>
        <taxon>Triticeae</taxon>
        <taxon>Triticinae</taxon>
        <taxon>Aegilops</taxon>
    </lineage>
</organism>
<dbReference type="Proteomes" id="UP000015105">
    <property type="component" value="Chromosome 2D"/>
</dbReference>
<keyword evidence="2" id="KW-1185">Reference proteome</keyword>
<reference evidence="1" key="4">
    <citation type="submission" date="2019-03" db="UniProtKB">
        <authorList>
            <consortium name="EnsemblPlants"/>
        </authorList>
    </citation>
    <scope>IDENTIFICATION</scope>
</reference>
<protein>
    <submittedName>
        <fullName evidence="1">Uncharacterized protein</fullName>
    </submittedName>
</protein>
<reference evidence="2" key="1">
    <citation type="journal article" date="2014" name="Science">
        <title>Ancient hybridizations among the ancestral genomes of bread wheat.</title>
        <authorList>
            <consortium name="International Wheat Genome Sequencing Consortium,"/>
            <person name="Marcussen T."/>
            <person name="Sandve S.R."/>
            <person name="Heier L."/>
            <person name="Spannagl M."/>
            <person name="Pfeifer M."/>
            <person name="Jakobsen K.S."/>
            <person name="Wulff B.B."/>
            <person name="Steuernagel B."/>
            <person name="Mayer K.F."/>
            <person name="Olsen O.A."/>
        </authorList>
    </citation>
    <scope>NUCLEOTIDE SEQUENCE [LARGE SCALE GENOMIC DNA]</scope>
    <source>
        <strain evidence="2">cv. AL8/78</strain>
    </source>
</reference>
<dbReference type="Gramene" id="AET2Gv20643800.13">
    <property type="protein sequence ID" value="AET2Gv20643800.13"/>
    <property type="gene ID" value="AET2Gv20643800"/>
</dbReference>
<evidence type="ECO:0000313" key="2">
    <source>
        <dbReference type="Proteomes" id="UP000015105"/>
    </source>
</evidence>
<reference evidence="2" key="2">
    <citation type="journal article" date="2017" name="Nat. Plants">
        <title>The Aegilops tauschii genome reveals multiple impacts of transposons.</title>
        <authorList>
            <person name="Zhao G."/>
            <person name="Zou C."/>
            <person name="Li K."/>
            <person name="Wang K."/>
            <person name="Li T."/>
            <person name="Gao L."/>
            <person name="Zhang X."/>
            <person name="Wang H."/>
            <person name="Yang Z."/>
            <person name="Liu X."/>
            <person name="Jiang W."/>
            <person name="Mao L."/>
            <person name="Kong X."/>
            <person name="Jiao Y."/>
            <person name="Jia J."/>
        </authorList>
    </citation>
    <scope>NUCLEOTIDE SEQUENCE [LARGE SCALE GENOMIC DNA]</scope>
    <source>
        <strain evidence="2">cv. AL8/78</strain>
    </source>
</reference>
<dbReference type="AlphaFoldDB" id="A0A453BVD2"/>
<evidence type="ECO:0000313" key="1">
    <source>
        <dbReference type="EnsemblPlants" id="AET2Gv20643800.13"/>
    </source>
</evidence>
<reference evidence="1" key="5">
    <citation type="journal article" date="2021" name="G3 (Bethesda)">
        <title>Aegilops tauschii genome assembly Aet v5.0 features greater sequence contiguity and improved annotation.</title>
        <authorList>
            <person name="Wang L."/>
            <person name="Zhu T."/>
            <person name="Rodriguez J.C."/>
            <person name="Deal K.R."/>
            <person name="Dubcovsky J."/>
            <person name="McGuire P.E."/>
            <person name="Lux T."/>
            <person name="Spannagl M."/>
            <person name="Mayer K.F.X."/>
            <person name="Baldrich P."/>
            <person name="Meyers B.C."/>
            <person name="Huo N."/>
            <person name="Gu Y.Q."/>
            <person name="Zhou H."/>
            <person name="Devos K.M."/>
            <person name="Bennetzen J.L."/>
            <person name="Unver T."/>
            <person name="Budak H."/>
            <person name="Gulick P.J."/>
            <person name="Galiba G."/>
            <person name="Kalapos B."/>
            <person name="Nelson D.R."/>
            <person name="Li P."/>
            <person name="You F.M."/>
            <person name="Luo M.C."/>
            <person name="Dvorak J."/>
        </authorList>
    </citation>
    <scope>NUCLEOTIDE SEQUENCE [LARGE SCALE GENOMIC DNA]</scope>
    <source>
        <strain evidence="1">cv. AL8/78</strain>
    </source>
</reference>
<dbReference type="EnsemblPlants" id="AET2Gv20643800.13">
    <property type="protein sequence ID" value="AET2Gv20643800.13"/>
    <property type="gene ID" value="AET2Gv20643800"/>
</dbReference>
<accession>A0A453BVD2</accession>
<reference evidence="1" key="3">
    <citation type="journal article" date="2017" name="Nature">
        <title>Genome sequence of the progenitor of the wheat D genome Aegilops tauschii.</title>
        <authorList>
            <person name="Luo M.C."/>
            <person name="Gu Y.Q."/>
            <person name="Puiu D."/>
            <person name="Wang H."/>
            <person name="Twardziok S.O."/>
            <person name="Deal K.R."/>
            <person name="Huo N."/>
            <person name="Zhu T."/>
            <person name="Wang L."/>
            <person name="Wang Y."/>
            <person name="McGuire P.E."/>
            <person name="Liu S."/>
            <person name="Long H."/>
            <person name="Ramasamy R.K."/>
            <person name="Rodriguez J.C."/>
            <person name="Van S.L."/>
            <person name="Yuan L."/>
            <person name="Wang Z."/>
            <person name="Xia Z."/>
            <person name="Xiao L."/>
            <person name="Anderson O.D."/>
            <person name="Ouyang S."/>
            <person name="Liang Y."/>
            <person name="Zimin A.V."/>
            <person name="Pertea G."/>
            <person name="Qi P."/>
            <person name="Bennetzen J.L."/>
            <person name="Dai X."/>
            <person name="Dawson M.W."/>
            <person name="Muller H.G."/>
            <person name="Kugler K."/>
            <person name="Rivarola-Duarte L."/>
            <person name="Spannagl M."/>
            <person name="Mayer K.F.X."/>
            <person name="Lu F.H."/>
            <person name="Bevan M.W."/>
            <person name="Leroy P."/>
            <person name="Li P."/>
            <person name="You F.M."/>
            <person name="Sun Q."/>
            <person name="Liu Z."/>
            <person name="Lyons E."/>
            <person name="Wicker T."/>
            <person name="Salzberg S.L."/>
            <person name="Devos K.M."/>
            <person name="Dvorak J."/>
        </authorList>
    </citation>
    <scope>NUCLEOTIDE SEQUENCE [LARGE SCALE GENOMIC DNA]</scope>
    <source>
        <strain evidence="1">cv. AL8/78</strain>
    </source>
</reference>